<proteinExistence type="predicted"/>
<dbReference type="EMBL" id="LCJG01000004">
    <property type="protein sequence ID" value="KKT73668.1"/>
    <property type="molecule type" value="Genomic_DNA"/>
</dbReference>
<reference evidence="1 2" key="1">
    <citation type="journal article" date="2015" name="Nature">
        <title>rRNA introns, odd ribosomes, and small enigmatic genomes across a large radiation of phyla.</title>
        <authorList>
            <person name="Brown C.T."/>
            <person name="Hug L.A."/>
            <person name="Thomas B.C."/>
            <person name="Sharon I."/>
            <person name="Castelle C.J."/>
            <person name="Singh A."/>
            <person name="Wilkins M.J."/>
            <person name="Williams K.H."/>
            <person name="Banfield J.F."/>
        </authorList>
    </citation>
    <scope>NUCLEOTIDE SEQUENCE [LARGE SCALE GENOMIC DNA]</scope>
</reference>
<name>A0A0G1JQM1_9BACT</name>
<evidence type="ECO:0000313" key="2">
    <source>
        <dbReference type="Proteomes" id="UP000034835"/>
    </source>
</evidence>
<dbReference type="STRING" id="1618384.UW68_C0004G0025"/>
<accession>A0A0G1JQM1</accession>
<dbReference type="Proteomes" id="UP000034835">
    <property type="component" value="Unassembled WGS sequence"/>
</dbReference>
<comment type="caution">
    <text evidence="1">The sequence shown here is derived from an EMBL/GenBank/DDBJ whole genome shotgun (WGS) entry which is preliminary data.</text>
</comment>
<evidence type="ECO:0008006" key="3">
    <source>
        <dbReference type="Google" id="ProtNLM"/>
    </source>
</evidence>
<sequence length="65" mass="7283">MGKYTCKCIVPGCSKLFLVDAASEDKAIDEILMEGERHNFEDHSEMPILSEEKIKSLVVKGIKKV</sequence>
<evidence type="ECO:0000313" key="1">
    <source>
        <dbReference type="EMBL" id="KKT73668.1"/>
    </source>
</evidence>
<protein>
    <recommendedName>
        <fullName evidence="3">DUF1059 domain-containing protein</fullName>
    </recommendedName>
</protein>
<gene>
    <name evidence="1" type="ORF">UW68_C0004G0025</name>
</gene>
<dbReference type="AlphaFoldDB" id="A0A0G1JQM1"/>
<organism evidence="1 2">
    <name type="scientific">Candidatus Collierbacteria bacterium GW2011_GWB1_44_6</name>
    <dbReference type="NCBI Taxonomy" id="1618384"/>
    <lineage>
        <taxon>Bacteria</taxon>
        <taxon>Candidatus Collieribacteriota</taxon>
    </lineage>
</organism>